<dbReference type="Proteomes" id="UP000198641">
    <property type="component" value="Unassembled WGS sequence"/>
</dbReference>
<evidence type="ECO:0000313" key="2">
    <source>
        <dbReference type="Proteomes" id="UP000198641"/>
    </source>
</evidence>
<dbReference type="GO" id="GO:0047661">
    <property type="term" value="F:amino-acid racemase activity"/>
    <property type="evidence" value="ECO:0007669"/>
    <property type="project" value="InterPro"/>
</dbReference>
<dbReference type="Pfam" id="PF01177">
    <property type="entry name" value="Asp_Glu_race"/>
    <property type="match status" value="1"/>
</dbReference>
<gene>
    <name evidence="1" type="ORF">SAMN05216571_11294</name>
</gene>
<dbReference type="InterPro" id="IPR015942">
    <property type="entry name" value="Asp/Glu/hydantoin_racemase"/>
</dbReference>
<organism evidence="1 2">
    <name type="scientific">Onishia taeanensis</name>
    <dbReference type="NCBI Taxonomy" id="284577"/>
    <lineage>
        <taxon>Bacteria</taxon>
        <taxon>Pseudomonadati</taxon>
        <taxon>Pseudomonadota</taxon>
        <taxon>Gammaproteobacteria</taxon>
        <taxon>Oceanospirillales</taxon>
        <taxon>Halomonadaceae</taxon>
        <taxon>Onishia</taxon>
    </lineage>
</organism>
<dbReference type="STRING" id="284577.SAMN05216571_11294"/>
<dbReference type="Gene3D" id="3.40.50.1860">
    <property type="match status" value="2"/>
</dbReference>
<name>A0A1G7U156_9GAMM</name>
<evidence type="ECO:0000313" key="1">
    <source>
        <dbReference type="EMBL" id="SDG41332.1"/>
    </source>
</evidence>
<sequence length="242" mass="26137">MLGGVGWPSTAEYYRTICRISQSYWDSQGHARPLPTPEIAIESLNMSFAVNNRGNEQPGSWDSWDHYYQNAMESLESAGAELLIVSSITPHARISEISKTVSVPVLSAYHAIGTYCLDNGFNELLILGTLPTMSTSSFVDGVSRYGIKASYPEPQALRDRVGSVIESLYLNQTQGASAAIVDIVQECIPAENLANVAVCLGCTELPMAFGAQADNPMFKQSGISFLNSTVIHAQSAFDACLT</sequence>
<keyword evidence="2" id="KW-1185">Reference proteome</keyword>
<reference evidence="1 2" key="1">
    <citation type="submission" date="2016-10" db="EMBL/GenBank/DDBJ databases">
        <authorList>
            <person name="de Groot N.N."/>
        </authorList>
    </citation>
    <scope>NUCLEOTIDE SEQUENCE [LARGE SCALE GENOMIC DNA]</scope>
    <source>
        <strain evidence="1 2">BH539</strain>
    </source>
</reference>
<proteinExistence type="predicted"/>
<dbReference type="EMBL" id="FNCI01000012">
    <property type="protein sequence ID" value="SDG41332.1"/>
    <property type="molecule type" value="Genomic_DNA"/>
</dbReference>
<accession>A0A1G7U156</accession>
<dbReference type="InterPro" id="IPR001920">
    <property type="entry name" value="Asp/Glu_race"/>
</dbReference>
<protein>
    <submittedName>
        <fullName evidence="1">Aspartate racemase</fullName>
    </submittedName>
</protein>
<dbReference type="AlphaFoldDB" id="A0A1G7U156"/>
<dbReference type="SUPFAM" id="SSF53681">
    <property type="entry name" value="Aspartate/glutamate racemase"/>
    <property type="match status" value="2"/>
</dbReference>